<keyword evidence="3 5" id="KW-1133">Transmembrane helix</keyword>
<evidence type="ECO:0000256" key="3">
    <source>
        <dbReference type="ARBA" id="ARBA00022989"/>
    </source>
</evidence>
<evidence type="ECO:0000259" key="6">
    <source>
        <dbReference type="Pfam" id="PF04116"/>
    </source>
</evidence>
<dbReference type="Pfam" id="PF04116">
    <property type="entry name" value="FA_hydroxylase"/>
    <property type="match status" value="1"/>
</dbReference>
<accession>A0ABP7RFU1</accession>
<sequence length="276" mass="30760">MAYMGGVSFPAHLEPWIRLGAFAGVLLLLAGLELIVPRRPQAVARRNRWPGNLALVAVDTLLVRLLFPLAAVGAALLAEQRGWGLLNLASLPAGIEVALAVIALDLLIYAQHVLFHRVPWLWRVHRVHHADLEFDVTTGLRFHPVEIILSMGIKLAAVILLGVPALAVLIFEVLLNATAMWSHSNIRLPGPADRLIRRLIVTPDMHRTHHSVVPRETHSNFGFNLALWDRWFGTYRAQPEAGHLGMTIGIPEHRSIGDLRILPMLVQPFRRQGEKK</sequence>
<organism evidence="7 8">
    <name type="scientific">Sphingomonas humi</name>
    <dbReference type="NCBI Taxonomy" id="335630"/>
    <lineage>
        <taxon>Bacteria</taxon>
        <taxon>Pseudomonadati</taxon>
        <taxon>Pseudomonadota</taxon>
        <taxon>Alphaproteobacteria</taxon>
        <taxon>Sphingomonadales</taxon>
        <taxon>Sphingomonadaceae</taxon>
        <taxon>Sphingomonas</taxon>
    </lineage>
</organism>
<evidence type="ECO:0000256" key="4">
    <source>
        <dbReference type="ARBA" id="ARBA00023136"/>
    </source>
</evidence>
<evidence type="ECO:0000256" key="2">
    <source>
        <dbReference type="ARBA" id="ARBA00022692"/>
    </source>
</evidence>
<proteinExistence type="predicted"/>
<dbReference type="RefSeq" id="WP_344708353.1">
    <property type="nucleotide sequence ID" value="NZ_BAAAZD010000001.1"/>
</dbReference>
<gene>
    <name evidence="7" type="ORF">GCM10022211_02620</name>
</gene>
<feature type="transmembrane region" description="Helical" evidence="5">
    <location>
        <begin position="56"/>
        <end position="77"/>
    </location>
</feature>
<evidence type="ECO:0000256" key="1">
    <source>
        <dbReference type="ARBA" id="ARBA00004370"/>
    </source>
</evidence>
<dbReference type="InterPro" id="IPR006694">
    <property type="entry name" value="Fatty_acid_hydroxylase"/>
</dbReference>
<comment type="caution">
    <text evidence="7">The sequence shown here is derived from an EMBL/GenBank/DDBJ whole genome shotgun (WGS) entry which is preliminary data.</text>
</comment>
<dbReference type="PANTHER" id="PTHR11863">
    <property type="entry name" value="STEROL DESATURASE"/>
    <property type="match status" value="1"/>
</dbReference>
<evidence type="ECO:0000313" key="8">
    <source>
        <dbReference type="Proteomes" id="UP001501310"/>
    </source>
</evidence>
<feature type="transmembrane region" description="Helical" evidence="5">
    <location>
        <begin position="155"/>
        <end position="175"/>
    </location>
</feature>
<evidence type="ECO:0000256" key="5">
    <source>
        <dbReference type="SAM" id="Phobius"/>
    </source>
</evidence>
<evidence type="ECO:0000313" key="7">
    <source>
        <dbReference type="EMBL" id="GAA3996908.1"/>
    </source>
</evidence>
<feature type="transmembrane region" description="Helical" evidence="5">
    <location>
        <begin position="16"/>
        <end position="36"/>
    </location>
</feature>
<feature type="transmembrane region" description="Helical" evidence="5">
    <location>
        <begin position="89"/>
        <end position="110"/>
    </location>
</feature>
<keyword evidence="8" id="KW-1185">Reference proteome</keyword>
<comment type="subcellular location">
    <subcellularLocation>
        <location evidence="1">Membrane</location>
    </subcellularLocation>
</comment>
<name>A0ABP7RFU1_9SPHN</name>
<keyword evidence="2 5" id="KW-0812">Transmembrane</keyword>
<protein>
    <submittedName>
        <fullName evidence="7">Sterol desaturase family protein</fullName>
    </submittedName>
</protein>
<dbReference type="Proteomes" id="UP001501310">
    <property type="component" value="Unassembled WGS sequence"/>
</dbReference>
<reference evidence="8" key="1">
    <citation type="journal article" date="2019" name="Int. J. Syst. Evol. Microbiol.">
        <title>The Global Catalogue of Microorganisms (GCM) 10K type strain sequencing project: providing services to taxonomists for standard genome sequencing and annotation.</title>
        <authorList>
            <consortium name="The Broad Institute Genomics Platform"/>
            <consortium name="The Broad Institute Genome Sequencing Center for Infectious Disease"/>
            <person name="Wu L."/>
            <person name="Ma J."/>
        </authorList>
    </citation>
    <scope>NUCLEOTIDE SEQUENCE [LARGE SCALE GENOMIC DNA]</scope>
    <source>
        <strain evidence="8">JCM 16603</strain>
    </source>
</reference>
<dbReference type="EMBL" id="BAAAZD010000001">
    <property type="protein sequence ID" value="GAA3996908.1"/>
    <property type="molecule type" value="Genomic_DNA"/>
</dbReference>
<keyword evidence="4 5" id="KW-0472">Membrane</keyword>
<feature type="domain" description="Fatty acid hydroxylase" evidence="6">
    <location>
        <begin position="98"/>
        <end position="234"/>
    </location>
</feature>
<dbReference type="InterPro" id="IPR050307">
    <property type="entry name" value="Sterol_Desaturase_Related"/>
</dbReference>